<dbReference type="Pfam" id="PF00646">
    <property type="entry name" value="F-box"/>
    <property type="match status" value="1"/>
</dbReference>
<dbReference type="InterPro" id="IPR040338">
    <property type="entry name" value="At1g67623-like"/>
</dbReference>
<evidence type="ECO:0000313" key="3">
    <source>
        <dbReference type="EMBL" id="KAI0516386.1"/>
    </source>
</evidence>
<organism evidence="3 4">
    <name type="scientific">Dendrobium nobile</name>
    <name type="common">Orchid</name>
    <dbReference type="NCBI Taxonomy" id="94219"/>
    <lineage>
        <taxon>Eukaryota</taxon>
        <taxon>Viridiplantae</taxon>
        <taxon>Streptophyta</taxon>
        <taxon>Embryophyta</taxon>
        <taxon>Tracheophyta</taxon>
        <taxon>Spermatophyta</taxon>
        <taxon>Magnoliopsida</taxon>
        <taxon>Liliopsida</taxon>
        <taxon>Asparagales</taxon>
        <taxon>Orchidaceae</taxon>
        <taxon>Epidendroideae</taxon>
        <taxon>Malaxideae</taxon>
        <taxon>Dendrobiinae</taxon>
        <taxon>Dendrobium</taxon>
    </lineage>
</organism>
<dbReference type="InterPro" id="IPR057136">
    <property type="entry name" value="At2g35280_TPR_dom"/>
</dbReference>
<evidence type="ECO:0000259" key="1">
    <source>
        <dbReference type="Pfam" id="PF00646"/>
    </source>
</evidence>
<feature type="domain" description="At2g35280-like TPR" evidence="2">
    <location>
        <begin position="73"/>
        <end position="154"/>
    </location>
</feature>
<dbReference type="Gene3D" id="1.20.1280.50">
    <property type="match status" value="1"/>
</dbReference>
<proteinExistence type="predicted"/>
<protein>
    <recommendedName>
        <fullName evidence="5">F-box domain-containing protein</fullName>
    </recommendedName>
</protein>
<accession>A0A8T3BRC6</accession>
<dbReference type="EMBL" id="JAGYWB010000007">
    <property type="protein sequence ID" value="KAI0516386.1"/>
    <property type="molecule type" value="Genomic_DNA"/>
</dbReference>
<feature type="domain" description="F-box" evidence="1">
    <location>
        <begin position="38"/>
        <end position="62"/>
    </location>
</feature>
<dbReference type="InterPro" id="IPR036047">
    <property type="entry name" value="F-box-like_dom_sf"/>
</dbReference>
<name>A0A8T3BRC6_DENNO</name>
<evidence type="ECO:0008006" key="5">
    <source>
        <dbReference type="Google" id="ProtNLM"/>
    </source>
</evidence>
<dbReference type="PANTHER" id="PTHR33784:SF10">
    <property type="entry name" value="F-BOX PROTEIN"/>
    <property type="match status" value="1"/>
</dbReference>
<dbReference type="Proteomes" id="UP000829196">
    <property type="component" value="Unassembled WGS sequence"/>
</dbReference>
<evidence type="ECO:0000313" key="4">
    <source>
        <dbReference type="Proteomes" id="UP000829196"/>
    </source>
</evidence>
<sequence>MMDKKMKIEDARESDISLLPPELLEEIIQRALSSSPTPIRDIRSLRRTCKKFHAICSSKRVGKYVSVEDWSMYWHNKEGYFGFVRFCAESENVNASFLLGLEEMVNLGRFDIALHHLQFAASQGHIVSKYFMGVFLLGDESSRSYAINLLNEKSLKREKITGHALIERIL</sequence>
<dbReference type="Pfam" id="PF23310">
    <property type="entry name" value="TPR_27"/>
    <property type="match status" value="1"/>
</dbReference>
<keyword evidence="4" id="KW-1185">Reference proteome</keyword>
<evidence type="ECO:0000259" key="2">
    <source>
        <dbReference type="Pfam" id="PF23310"/>
    </source>
</evidence>
<gene>
    <name evidence="3" type="ORF">KFK09_009059</name>
</gene>
<dbReference type="SUPFAM" id="SSF81383">
    <property type="entry name" value="F-box domain"/>
    <property type="match status" value="1"/>
</dbReference>
<dbReference type="AlphaFoldDB" id="A0A8T3BRC6"/>
<dbReference type="PANTHER" id="PTHR33784">
    <property type="entry name" value="OS05G0482100 PROTEIN"/>
    <property type="match status" value="1"/>
</dbReference>
<reference evidence="3" key="1">
    <citation type="journal article" date="2022" name="Front. Genet.">
        <title>Chromosome-Scale Assembly of the Dendrobium nobile Genome Provides Insights Into the Molecular Mechanism of the Biosynthesis of the Medicinal Active Ingredient of Dendrobium.</title>
        <authorList>
            <person name="Xu Q."/>
            <person name="Niu S.-C."/>
            <person name="Li K.-L."/>
            <person name="Zheng P.-J."/>
            <person name="Zhang X.-J."/>
            <person name="Jia Y."/>
            <person name="Liu Y."/>
            <person name="Niu Y.-X."/>
            <person name="Yu L.-H."/>
            <person name="Chen D.-F."/>
            <person name="Zhang G.-Q."/>
        </authorList>
    </citation>
    <scope>NUCLEOTIDE SEQUENCE</scope>
    <source>
        <tissue evidence="3">Leaf</tissue>
    </source>
</reference>
<comment type="caution">
    <text evidence="3">The sequence shown here is derived from an EMBL/GenBank/DDBJ whole genome shotgun (WGS) entry which is preliminary data.</text>
</comment>
<dbReference type="OrthoDB" id="740716at2759"/>
<dbReference type="InterPro" id="IPR001810">
    <property type="entry name" value="F-box_dom"/>
</dbReference>